<accession>A0ABD5XDP8</accession>
<evidence type="ECO:0000256" key="1">
    <source>
        <dbReference type="SAM" id="MobiDB-lite"/>
    </source>
</evidence>
<dbReference type="PANTHER" id="PTHR34512:SF30">
    <property type="entry name" value="OUTER MEMBRANE PROTEIN ASSEMBLY FACTOR BAMB"/>
    <property type="match status" value="1"/>
</dbReference>
<sequence length="1025" mass="108744">MTASDEGGSAHVPASDDAQSPAVGAVEHGTVDVDGIVSNVGSKTVKRVTSPDDGVAVTKLHFVNATNSDLSGAVETWKSLSAHRHVVGLVDWDGADRLVTERMDGGSLADRLADDDDGIWPDEAVWITERLCEAVEHAHDEGALHTSIGPETVQFRAATDGCWDLPKLGGWGVTRKVRADPDAVADLDGCYAPPEQLASDRFGEPDERTEVYRLGAVCYALLAGRAPVTGTGYEVLQAKLSGAELAPVSEETAIVPAELDEVVLKALESDPADRYDSVVDFRAALEAVTLPAGATTAAMTGEYRQYAGGPANRSLAGSPLNGDDAVAEAWTARSGESIDSAPAVAYGTVYVGGESGTLWALHADTGEERWAVSLEDCADDPADSYGDPYAVEAPPAVGDTTVCVGTGSGLFAFDAVDGEKQWERAFDVTGAVTVDDGLAYVATRDETLCALDIESGATEWETELDGGVSSSEATAPAVADGTVTLNTGDGVATFEAATGEHRWTFPISFARPPSIAGGQVYAGDEDTIYAVDLASGDSAWRADIEYEIAGPPAVDDAAVYVTVQDDWGGVEAFDPESGARQWTYSLEEREQTRLPRANAVVADDAVVLVLESILSSDDQTEEVVVLGAADGHERLSYGIDQREHTAPAVADDRLICANTEFDVIALSLPADPEDQTADGNRKAADGTESADTVDSPAFNWNDAKQVCDVLRAQTMDEIEEDRLPDKLGWNEARTTAVVDGMQSRGIVEVDSWDDVGLLEEPDWSQRLSDDDLPKIDWNDAKQVCDVLKNEVNNELDKDWLPDELGWTEERTRSVVDDLLAHDYVEINDWDEVVLLREPSRDSGNKTDPDGSDSGTQSDDGRADTTDTEVTSDDAQTLLDLIEDQEDSRLVQDIVKFETGWSAAKVDAVIDELTAAGQVATNQIGGSTFLTIDKTGVVGGIDTAAGQARPDADALAEKMADPELAGALAAAVENANPDGTVELLDAMDDLPDNEQWGLLVANGYLVQSGDAFRISLPDGVEFEFAG</sequence>
<dbReference type="Pfam" id="PF13360">
    <property type="entry name" value="PQQ_2"/>
    <property type="match status" value="2"/>
</dbReference>
<dbReference type="SMART" id="SM00220">
    <property type="entry name" value="S_TKc"/>
    <property type="match status" value="1"/>
</dbReference>
<feature type="compositionally biased region" description="Basic and acidic residues" evidence="1">
    <location>
        <begin position="838"/>
        <end position="848"/>
    </location>
</feature>
<feature type="region of interest" description="Disordered" evidence="1">
    <location>
        <begin position="1"/>
        <end position="21"/>
    </location>
</feature>
<dbReference type="InterPro" id="IPR002372">
    <property type="entry name" value="PQQ_rpt_dom"/>
</dbReference>
<dbReference type="PROSITE" id="PS50011">
    <property type="entry name" value="PROTEIN_KINASE_DOM"/>
    <property type="match status" value="1"/>
</dbReference>
<dbReference type="RefSeq" id="WP_267636797.1">
    <property type="nucleotide sequence ID" value="NZ_JAODIY010000006.1"/>
</dbReference>
<name>A0ABD5XDP8_9EURY</name>
<reference evidence="3 4" key="1">
    <citation type="journal article" date="2014" name="Int. J. Syst. Evol. Microbiol.">
        <title>Complete genome sequence of Corynebacterium casei LMG S-19264T (=DSM 44701T), isolated from a smear-ripened cheese.</title>
        <authorList>
            <consortium name="US DOE Joint Genome Institute (JGI-PGF)"/>
            <person name="Walter F."/>
            <person name="Albersmeier A."/>
            <person name="Kalinowski J."/>
            <person name="Ruckert C."/>
        </authorList>
    </citation>
    <scope>NUCLEOTIDE SEQUENCE [LARGE SCALE GENOMIC DNA]</scope>
    <source>
        <strain evidence="3 4">CGMCC 4.7215</strain>
    </source>
</reference>
<evidence type="ECO:0000313" key="4">
    <source>
        <dbReference type="Proteomes" id="UP001596414"/>
    </source>
</evidence>
<feature type="region of interest" description="Disordered" evidence="1">
    <location>
        <begin position="838"/>
        <end position="873"/>
    </location>
</feature>
<feature type="region of interest" description="Disordered" evidence="1">
    <location>
        <begin position="669"/>
        <end position="694"/>
    </location>
</feature>
<dbReference type="InterPro" id="IPR018391">
    <property type="entry name" value="PQQ_b-propeller_rpt"/>
</dbReference>
<dbReference type="InterPro" id="IPR011047">
    <property type="entry name" value="Quinoprotein_ADH-like_sf"/>
</dbReference>
<dbReference type="Proteomes" id="UP001596414">
    <property type="component" value="Unassembled WGS sequence"/>
</dbReference>
<dbReference type="SMART" id="SM00564">
    <property type="entry name" value="PQQ"/>
    <property type="match status" value="6"/>
</dbReference>
<evidence type="ECO:0000259" key="2">
    <source>
        <dbReference type="PROSITE" id="PS50011"/>
    </source>
</evidence>
<feature type="domain" description="Protein kinase" evidence="2">
    <location>
        <begin position="1"/>
        <end position="288"/>
    </location>
</feature>
<dbReference type="InterPro" id="IPR011009">
    <property type="entry name" value="Kinase-like_dom_sf"/>
</dbReference>
<dbReference type="Gene3D" id="2.40.128.630">
    <property type="match status" value="1"/>
</dbReference>
<dbReference type="InterPro" id="IPR015943">
    <property type="entry name" value="WD40/YVTN_repeat-like_dom_sf"/>
</dbReference>
<dbReference type="Gene3D" id="2.130.10.10">
    <property type="entry name" value="YVTN repeat-like/Quinoprotein amine dehydrogenase"/>
    <property type="match status" value="1"/>
</dbReference>
<protein>
    <submittedName>
        <fullName evidence="3">PQQ-binding-like beta-propeller repeat protein</fullName>
    </submittedName>
</protein>
<comment type="caution">
    <text evidence="3">The sequence shown here is derived from an EMBL/GenBank/DDBJ whole genome shotgun (WGS) entry which is preliminary data.</text>
</comment>
<dbReference type="SUPFAM" id="SSF56112">
    <property type="entry name" value="Protein kinase-like (PK-like)"/>
    <property type="match status" value="1"/>
</dbReference>
<dbReference type="EMBL" id="JBHSZQ010000052">
    <property type="protein sequence ID" value="MFC7127746.1"/>
    <property type="molecule type" value="Genomic_DNA"/>
</dbReference>
<dbReference type="AlphaFoldDB" id="A0ABD5XDP8"/>
<gene>
    <name evidence="3" type="ORF">ACFQJ7_17270</name>
</gene>
<evidence type="ECO:0000313" key="3">
    <source>
        <dbReference type="EMBL" id="MFC7127746.1"/>
    </source>
</evidence>
<dbReference type="InterPro" id="IPR000719">
    <property type="entry name" value="Prot_kinase_dom"/>
</dbReference>
<dbReference type="PANTHER" id="PTHR34512">
    <property type="entry name" value="CELL SURFACE PROTEIN"/>
    <property type="match status" value="1"/>
</dbReference>
<dbReference type="Gene3D" id="1.10.510.10">
    <property type="entry name" value="Transferase(Phosphotransferase) domain 1"/>
    <property type="match status" value="1"/>
</dbReference>
<dbReference type="SUPFAM" id="SSF50998">
    <property type="entry name" value="Quinoprotein alcohol dehydrogenase-like"/>
    <property type="match status" value="1"/>
</dbReference>
<proteinExistence type="predicted"/>
<organism evidence="3 4">
    <name type="scientific">Halovenus rubra</name>
    <dbReference type="NCBI Taxonomy" id="869890"/>
    <lineage>
        <taxon>Archaea</taxon>
        <taxon>Methanobacteriati</taxon>
        <taxon>Methanobacteriota</taxon>
        <taxon>Stenosarchaea group</taxon>
        <taxon>Halobacteria</taxon>
        <taxon>Halobacteriales</taxon>
        <taxon>Haloarculaceae</taxon>
        <taxon>Halovenus</taxon>
    </lineage>
</organism>
<dbReference type="Pfam" id="PF00069">
    <property type="entry name" value="Pkinase"/>
    <property type="match status" value="1"/>
</dbReference>